<dbReference type="GO" id="GO:0016020">
    <property type="term" value="C:membrane"/>
    <property type="evidence" value="ECO:0007669"/>
    <property type="project" value="UniProtKB-SubCell"/>
</dbReference>
<dbReference type="InterPro" id="IPR017871">
    <property type="entry name" value="ABC_transporter-like_CS"/>
</dbReference>
<dbReference type="InterPro" id="IPR036640">
    <property type="entry name" value="ABC1_TM_sf"/>
</dbReference>
<evidence type="ECO:0000256" key="7">
    <source>
        <dbReference type="ARBA" id="ARBA00022741"/>
    </source>
</evidence>
<dbReference type="InterPro" id="IPR044726">
    <property type="entry name" value="ABCC_6TM_D2"/>
</dbReference>
<dbReference type="FunFam" id="3.40.50.300:FF:000169">
    <property type="entry name" value="ABC transporter C family member 3"/>
    <property type="match status" value="1"/>
</dbReference>
<feature type="chain" id="PRO_5044884974" description="ABC-type xenobiotic transporter" evidence="15">
    <location>
        <begin position="20"/>
        <end position="1061"/>
    </location>
</feature>
<evidence type="ECO:0000256" key="15">
    <source>
        <dbReference type="SAM" id="SignalP"/>
    </source>
</evidence>
<dbReference type="SUPFAM" id="SSF90123">
    <property type="entry name" value="ABC transporter transmembrane region"/>
    <property type="match status" value="2"/>
</dbReference>
<dbReference type="InterPro" id="IPR027417">
    <property type="entry name" value="P-loop_NTPase"/>
</dbReference>
<gene>
    <name evidence="18" type="ORF">ILEXP_LOCUS30457</name>
</gene>
<keyword evidence="19" id="KW-1185">Reference proteome</keyword>
<comment type="subcellular location">
    <subcellularLocation>
        <location evidence="1">Membrane</location>
        <topology evidence="1">Multi-pass membrane protein</topology>
    </subcellularLocation>
</comment>
<organism evidence="18 19">
    <name type="scientific">Ilex paraguariensis</name>
    <name type="common">yerba mate</name>
    <dbReference type="NCBI Taxonomy" id="185542"/>
    <lineage>
        <taxon>Eukaryota</taxon>
        <taxon>Viridiplantae</taxon>
        <taxon>Streptophyta</taxon>
        <taxon>Embryophyta</taxon>
        <taxon>Tracheophyta</taxon>
        <taxon>Spermatophyta</taxon>
        <taxon>Magnoliopsida</taxon>
        <taxon>eudicotyledons</taxon>
        <taxon>Gunneridae</taxon>
        <taxon>Pentapetalae</taxon>
        <taxon>asterids</taxon>
        <taxon>campanulids</taxon>
        <taxon>Aquifoliales</taxon>
        <taxon>Aquifoliaceae</taxon>
        <taxon>Ilex</taxon>
    </lineage>
</organism>
<keyword evidence="9" id="KW-1278">Translocase</keyword>
<evidence type="ECO:0000256" key="6">
    <source>
        <dbReference type="ARBA" id="ARBA00022737"/>
    </source>
</evidence>
<dbReference type="CDD" id="cd03244">
    <property type="entry name" value="ABCC_MRP_domain2"/>
    <property type="match status" value="1"/>
</dbReference>
<evidence type="ECO:0000256" key="10">
    <source>
        <dbReference type="ARBA" id="ARBA00022989"/>
    </source>
</evidence>
<reference evidence="18 19" key="1">
    <citation type="submission" date="2024-02" db="EMBL/GenBank/DDBJ databases">
        <authorList>
            <person name="Vignale AGUSTIN F."/>
            <person name="Sosa J E."/>
            <person name="Modenutti C."/>
        </authorList>
    </citation>
    <scope>NUCLEOTIDE SEQUENCE [LARGE SCALE GENOMIC DNA]</scope>
</reference>
<dbReference type="Gene3D" id="1.20.1560.10">
    <property type="entry name" value="ABC transporter type 1, transmembrane domain"/>
    <property type="match status" value="2"/>
</dbReference>
<dbReference type="FunFam" id="1.20.1560.10:FF:000003">
    <property type="entry name" value="ABC transporter C family member 10"/>
    <property type="match status" value="1"/>
</dbReference>
<dbReference type="PANTHER" id="PTHR24223">
    <property type="entry name" value="ATP-BINDING CASSETTE SUB-FAMILY C"/>
    <property type="match status" value="1"/>
</dbReference>
<keyword evidence="11 14" id="KW-0472">Membrane</keyword>
<protein>
    <recommendedName>
        <fullName evidence="3">ABC-type xenobiotic transporter</fullName>
        <ecNumber evidence="3">7.6.2.2</ecNumber>
    </recommendedName>
</protein>
<dbReference type="CDD" id="cd18580">
    <property type="entry name" value="ABC_6TM_ABCC_D2"/>
    <property type="match status" value="1"/>
</dbReference>
<keyword evidence="7" id="KW-0547">Nucleotide-binding</keyword>
<dbReference type="Gene3D" id="3.40.50.300">
    <property type="entry name" value="P-loop containing nucleotide triphosphate hydrolases"/>
    <property type="match status" value="2"/>
</dbReference>
<accession>A0ABC8SWS5</accession>
<proteinExistence type="inferred from homology"/>
<dbReference type="EMBL" id="CAUOFW020003722">
    <property type="protein sequence ID" value="CAK9161647.1"/>
    <property type="molecule type" value="Genomic_DNA"/>
</dbReference>
<dbReference type="SMART" id="SM00382">
    <property type="entry name" value="AAA"/>
    <property type="match status" value="2"/>
</dbReference>
<feature type="domain" description="ABC transporter" evidence="16">
    <location>
        <begin position="181"/>
        <end position="404"/>
    </location>
</feature>
<evidence type="ECO:0000256" key="14">
    <source>
        <dbReference type="SAM" id="Phobius"/>
    </source>
</evidence>
<dbReference type="FunFam" id="3.40.50.300:FF:000508">
    <property type="entry name" value="ABC transporter C family member 5"/>
    <property type="match status" value="1"/>
</dbReference>
<feature type="transmembrane region" description="Helical" evidence="14">
    <location>
        <begin position="530"/>
        <end position="558"/>
    </location>
</feature>
<evidence type="ECO:0000256" key="5">
    <source>
        <dbReference type="ARBA" id="ARBA00022692"/>
    </source>
</evidence>
<evidence type="ECO:0000259" key="16">
    <source>
        <dbReference type="PROSITE" id="PS50893"/>
    </source>
</evidence>
<dbReference type="PROSITE" id="PS50929">
    <property type="entry name" value="ABC_TM1F"/>
    <property type="match status" value="2"/>
</dbReference>
<dbReference type="CDD" id="cd03250">
    <property type="entry name" value="ABCC_MRP_domain1"/>
    <property type="match status" value="1"/>
</dbReference>
<keyword evidence="4" id="KW-0813">Transport</keyword>
<comment type="catalytic activity">
    <reaction evidence="12">
        <text>ATP + H2O + xenobioticSide 1 = ADP + phosphate + xenobioticSide 2.</text>
        <dbReference type="EC" id="7.6.2.2"/>
    </reaction>
</comment>
<dbReference type="InterPro" id="IPR003593">
    <property type="entry name" value="AAA+_ATPase"/>
</dbReference>
<dbReference type="SUPFAM" id="SSF52540">
    <property type="entry name" value="P-loop containing nucleoside triphosphate hydrolases"/>
    <property type="match status" value="2"/>
</dbReference>
<dbReference type="InterPro" id="IPR011527">
    <property type="entry name" value="ABC1_TM_dom"/>
</dbReference>
<feature type="domain" description="ABC transmembrane type-1" evidence="17">
    <location>
        <begin position="1"/>
        <end position="147"/>
    </location>
</feature>
<keyword evidence="8" id="KW-0067">ATP-binding</keyword>
<dbReference type="InterPro" id="IPR003439">
    <property type="entry name" value="ABC_transporter-like_ATP-bd"/>
</dbReference>
<evidence type="ECO:0000313" key="18">
    <source>
        <dbReference type="EMBL" id="CAK9161647.1"/>
    </source>
</evidence>
<dbReference type="GO" id="GO:0005524">
    <property type="term" value="F:ATP binding"/>
    <property type="evidence" value="ECO:0007669"/>
    <property type="project" value="UniProtKB-KW"/>
</dbReference>
<feature type="region of interest" description="Disordered" evidence="13">
    <location>
        <begin position="414"/>
        <end position="447"/>
    </location>
</feature>
<evidence type="ECO:0000256" key="11">
    <source>
        <dbReference type="ARBA" id="ARBA00023136"/>
    </source>
</evidence>
<evidence type="ECO:0000256" key="9">
    <source>
        <dbReference type="ARBA" id="ARBA00022967"/>
    </source>
</evidence>
<dbReference type="GO" id="GO:0008559">
    <property type="term" value="F:ABC-type xenobiotic transporter activity"/>
    <property type="evidence" value="ECO:0007669"/>
    <property type="project" value="UniProtKB-EC"/>
</dbReference>
<sequence>MNLGLGSLVALAATMTVMAGNIPLTRVQKRYQSKIMDAKDDRMKATSEVLRNMKTLKLQAWDSHYLHKLESLRKTEYNWLWKSLRLSAVSSFIFWGSPAFISVVTFGGCALMGIPLTAGRVLSALATFRMLQDPIFNLPDLLSVVAQGKVSADRVASYLQEDEIPSDATESVPKDQTEFDIQIDSGNFSWDTESRRPTLDGIQLKVKRGMKVAICGTVGSGKSSLISCMLGEMPKLSGRVKISGRKAYVPQSAWILTGNVRENILFGKPYDSVKYDKTVEACALTKDFELFSAGDLTEIGERGINMSGGQKQRIQIARAVYQDADIYLLDDPFSAVDAHTGRQLFEDCLMGILKDKTILYVTHQVEFLPAADLILVMQNGRIAQAGTFEELMKQNIGFEVLVGAHNQALESILTAESSSRTTEHATTDGESNTEPGPDAEFPPTKQDSRHNLCVEITEKEGRLVQDEEREKGSIGKEVYWSYLTTVKGGALVPIIILAQSSFQILQIASNYWMAWACPTGNTEPTIAMNFILLVYMLLAVGSSICVLVRATLVAITGLQTAQKLFSNMLNSFLRAPMAFFDSTPTGRILNRASTDQSVLDLEMANKLGWCAFSIIQLLGTIAVMSQVAWEVFIIFIPVTAICIWYQQYYIPTARELARLSGIQRAPILHHFAESLTGAATIRAFDQKDRFIDANLLLIDNHSRPWFHNVSAMEWLSFRLNQLANFVFAFSLVVLVTLPEGIINPSLAGLAVTYGINLNVLQASVIWNICNTENKMISVERILQYSNISSEAPLVIEDCRPPNNWPDNGTICFTNLKIRYAEHLPSVLKNISCTFPGRKKVGVVGRTGSGKSTLIQAIFRVVEPREGSIIIDDVNISKIGIHDLRSRLSIIPQDPTMFEGTVRGNLDPLEQHSDAEIWEALDKCQLGELVRTKEEKLESTVVESGENWSVGQRQLFCLGRALLKKSSILVLDEATASVDSATDGVIQKVISQEFKDRTVVTIAHRIHTVIDSDLVLVLSDGRIAEYDTPAKLLEREDSFFSKLIKEYSMRSQNFNSLAKLQH</sequence>
<name>A0ABC8SWS5_9AQUA</name>
<dbReference type="PANTHER" id="PTHR24223:SF165">
    <property type="entry name" value="ABC TRANSPORTER C FAMILY MEMBER 15-RELATED"/>
    <property type="match status" value="1"/>
</dbReference>
<comment type="similarity">
    <text evidence="2">Belongs to the ABC transporter superfamily. ABCC family. Conjugate transporter (TC 3.A.1.208) subfamily.</text>
</comment>
<dbReference type="EC" id="7.6.2.2" evidence="3"/>
<dbReference type="InterPro" id="IPR044746">
    <property type="entry name" value="ABCC_6TM_D1"/>
</dbReference>
<evidence type="ECO:0000256" key="12">
    <source>
        <dbReference type="ARBA" id="ARBA00034018"/>
    </source>
</evidence>
<feature type="signal peptide" evidence="15">
    <location>
        <begin position="1"/>
        <end position="19"/>
    </location>
</feature>
<keyword evidence="6" id="KW-0677">Repeat</keyword>
<evidence type="ECO:0000256" key="4">
    <source>
        <dbReference type="ARBA" id="ARBA00022448"/>
    </source>
</evidence>
<keyword evidence="15" id="KW-0732">Signal</keyword>
<dbReference type="Pfam" id="PF00005">
    <property type="entry name" value="ABC_tran"/>
    <property type="match status" value="2"/>
</dbReference>
<evidence type="ECO:0000313" key="19">
    <source>
        <dbReference type="Proteomes" id="UP001642360"/>
    </source>
</evidence>
<dbReference type="InterPro" id="IPR050173">
    <property type="entry name" value="ABC_transporter_C-like"/>
</dbReference>
<feature type="transmembrane region" description="Helical" evidence="14">
    <location>
        <begin position="631"/>
        <end position="650"/>
    </location>
</feature>
<dbReference type="AlphaFoldDB" id="A0ABC8SWS5"/>
<evidence type="ECO:0000256" key="8">
    <source>
        <dbReference type="ARBA" id="ARBA00022840"/>
    </source>
</evidence>
<dbReference type="PROSITE" id="PS50893">
    <property type="entry name" value="ABC_TRANSPORTER_2"/>
    <property type="match status" value="2"/>
</dbReference>
<feature type="domain" description="ABC transmembrane type-1" evidence="17">
    <location>
        <begin position="494"/>
        <end position="773"/>
    </location>
</feature>
<evidence type="ECO:0000256" key="1">
    <source>
        <dbReference type="ARBA" id="ARBA00004141"/>
    </source>
</evidence>
<dbReference type="Proteomes" id="UP001642360">
    <property type="component" value="Unassembled WGS sequence"/>
</dbReference>
<keyword evidence="5 14" id="KW-0812">Transmembrane</keyword>
<dbReference type="PROSITE" id="PS00211">
    <property type="entry name" value="ABC_TRANSPORTER_1"/>
    <property type="match status" value="1"/>
</dbReference>
<keyword evidence="10 14" id="KW-1133">Transmembrane helix</keyword>
<dbReference type="FunFam" id="1.20.1560.10:FF:000002">
    <property type="entry name" value="ABC transporter C family member 5"/>
    <property type="match status" value="1"/>
</dbReference>
<evidence type="ECO:0000256" key="3">
    <source>
        <dbReference type="ARBA" id="ARBA00012191"/>
    </source>
</evidence>
<feature type="domain" description="ABC transporter" evidence="16">
    <location>
        <begin position="810"/>
        <end position="1044"/>
    </location>
</feature>
<dbReference type="Pfam" id="PF00664">
    <property type="entry name" value="ABC_membrane"/>
    <property type="match status" value="2"/>
</dbReference>
<evidence type="ECO:0000256" key="2">
    <source>
        <dbReference type="ARBA" id="ARBA00009726"/>
    </source>
</evidence>
<dbReference type="CDD" id="cd18579">
    <property type="entry name" value="ABC_6TM_ABCC_D1"/>
    <property type="match status" value="1"/>
</dbReference>
<evidence type="ECO:0000259" key="17">
    <source>
        <dbReference type="PROSITE" id="PS50929"/>
    </source>
</evidence>
<evidence type="ECO:0000256" key="13">
    <source>
        <dbReference type="SAM" id="MobiDB-lite"/>
    </source>
</evidence>
<comment type="caution">
    <text evidence="18">The sequence shown here is derived from an EMBL/GenBank/DDBJ whole genome shotgun (WGS) entry which is preliminary data.</text>
</comment>